<evidence type="ECO:0000256" key="1">
    <source>
        <dbReference type="SAM" id="Phobius"/>
    </source>
</evidence>
<keyword evidence="1" id="KW-0472">Membrane</keyword>
<feature type="transmembrane region" description="Helical" evidence="1">
    <location>
        <begin position="23"/>
        <end position="43"/>
    </location>
</feature>
<keyword evidence="1" id="KW-0812">Transmembrane</keyword>
<name>A0ABX0JJY9_9PROT</name>
<protein>
    <submittedName>
        <fullName evidence="2">Uncharacterized protein</fullName>
    </submittedName>
</protein>
<sequence length="108" mass="11885">MDPISNPIAYALAQLIGQLPGVWATWLMATWAFLCATSNLILVRWRPPDAGTKMAVLYQIVRLLALSRGFNAAAYGPGYKPLLIPKDMPRDQAAAALDLHPDQTKPRK</sequence>
<comment type="caution">
    <text evidence="2">The sequence shown here is derived from an EMBL/GenBank/DDBJ whole genome shotgun (WGS) entry which is preliminary data.</text>
</comment>
<organism evidence="2 3">
    <name type="scientific">Acetobacter musti</name>
    <dbReference type="NCBI Taxonomy" id="864732"/>
    <lineage>
        <taxon>Bacteria</taxon>
        <taxon>Pseudomonadati</taxon>
        <taxon>Pseudomonadota</taxon>
        <taxon>Alphaproteobacteria</taxon>
        <taxon>Acetobacterales</taxon>
        <taxon>Acetobacteraceae</taxon>
        <taxon>Acetobacter</taxon>
    </lineage>
</organism>
<dbReference type="Proteomes" id="UP000635278">
    <property type="component" value="Unassembled WGS sequence"/>
</dbReference>
<evidence type="ECO:0000313" key="2">
    <source>
        <dbReference type="EMBL" id="NHN83684.1"/>
    </source>
</evidence>
<keyword evidence="1" id="KW-1133">Transmembrane helix</keyword>
<reference evidence="2 3" key="1">
    <citation type="journal article" date="2020" name="Int. J. Syst. Evol. Microbiol.">
        <title>Novel acetic acid bacteria from cider fermentations: Acetobacter conturbans sp. nov. and Acetobacter fallax sp. nov.</title>
        <authorList>
            <person name="Sombolestani A.S."/>
            <person name="Cleenwerck I."/>
            <person name="Cnockaert M."/>
            <person name="Borremans W."/>
            <person name="Wieme A.D."/>
            <person name="De Vuyst L."/>
            <person name="Vandamme P."/>
        </authorList>
    </citation>
    <scope>NUCLEOTIDE SEQUENCE [LARGE SCALE GENOMIC DNA]</scope>
    <source>
        <strain evidence="2 3">LMG 30640</strain>
    </source>
</reference>
<gene>
    <name evidence="2" type="ORF">GOB93_03390</name>
</gene>
<keyword evidence="3" id="KW-1185">Reference proteome</keyword>
<dbReference type="RefSeq" id="WP_173582123.1">
    <property type="nucleotide sequence ID" value="NZ_WOTB01000003.1"/>
</dbReference>
<evidence type="ECO:0000313" key="3">
    <source>
        <dbReference type="Proteomes" id="UP000635278"/>
    </source>
</evidence>
<proteinExistence type="predicted"/>
<accession>A0ABX0JJY9</accession>
<dbReference type="EMBL" id="WOTB01000003">
    <property type="protein sequence ID" value="NHN83684.1"/>
    <property type="molecule type" value="Genomic_DNA"/>
</dbReference>